<name>A0ABS2Q670_9BACL</name>
<reference evidence="2 3" key="1">
    <citation type="submission" date="2021-01" db="EMBL/GenBank/DDBJ databases">
        <title>Genomic Encyclopedia of Type Strains, Phase IV (KMG-IV): sequencing the most valuable type-strain genomes for metagenomic binning, comparative biology and taxonomic classification.</title>
        <authorList>
            <person name="Goeker M."/>
        </authorList>
    </citation>
    <scope>NUCLEOTIDE SEQUENCE [LARGE SCALE GENOMIC DNA]</scope>
    <source>
        <strain evidence="2 3">DSM 100968</strain>
    </source>
</reference>
<dbReference type="RefSeq" id="WP_205005458.1">
    <property type="nucleotide sequence ID" value="NZ_CBCRXA010000003.1"/>
</dbReference>
<sequence length="201" mass="21782">MVHMTRQNKTYRLVLLSILTAIIILQTFVPMLGNIPIGVFSLTLIHITVIITAIVLGPWEGALIGGFWGVGSCLRAYLSPYSPIEMLIFTNPLVAVLPRVLVGLAAGYSYRFLRKVKLPDIPSMALSAVFGAVTNTVLVLGLIYIFYRQPYANFLHVSFSGLLPALLLIVVSNGIPEAIAAGVIAPIVSKALRRVVPESIK</sequence>
<dbReference type="Pfam" id="PF12822">
    <property type="entry name" value="ECF_trnsprt"/>
    <property type="match status" value="1"/>
</dbReference>
<feature type="transmembrane region" description="Helical" evidence="1">
    <location>
        <begin position="35"/>
        <end position="56"/>
    </location>
</feature>
<comment type="caution">
    <text evidence="2">The sequence shown here is derived from an EMBL/GenBank/DDBJ whole genome shotgun (WGS) entry which is preliminary data.</text>
</comment>
<evidence type="ECO:0000313" key="3">
    <source>
        <dbReference type="Proteomes" id="UP000823201"/>
    </source>
</evidence>
<keyword evidence="1" id="KW-0812">Transmembrane</keyword>
<accession>A0ABS2Q670</accession>
<keyword evidence="1" id="KW-1133">Transmembrane helix</keyword>
<proteinExistence type="predicted"/>
<feature type="transmembrane region" description="Helical" evidence="1">
    <location>
        <begin position="125"/>
        <end position="147"/>
    </location>
</feature>
<organism evidence="2 3">
    <name type="scientific">Sporolactobacillus spathodeae</name>
    <dbReference type="NCBI Taxonomy" id="1465502"/>
    <lineage>
        <taxon>Bacteria</taxon>
        <taxon>Bacillati</taxon>
        <taxon>Bacillota</taxon>
        <taxon>Bacilli</taxon>
        <taxon>Bacillales</taxon>
        <taxon>Sporolactobacillaceae</taxon>
        <taxon>Sporolactobacillus</taxon>
    </lineage>
</organism>
<dbReference type="Proteomes" id="UP000823201">
    <property type="component" value="Unassembled WGS sequence"/>
</dbReference>
<keyword evidence="1" id="KW-0472">Membrane</keyword>
<dbReference type="EMBL" id="JAFBEV010000003">
    <property type="protein sequence ID" value="MBM7657101.1"/>
    <property type="molecule type" value="Genomic_DNA"/>
</dbReference>
<dbReference type="Gene3D" id="1.10.1760.20">
    <property type="match status" value="1"/>
</dbReference>
<gene>
    <name evidence="2" type="ORF">JOC27_000542</name>
</gene>
<dbReference type="InterPro" id="IPR024529">
    <property type="entry name" value="ECF_trnsprt_substrate-spec"/>
</dbReference>
<feature type="transmembrane region" description="Helical" evidence="1">
    <location>
        <begin position="93"/>
        <end position="113"/>
    </location>
</feature>
<feature type="transmembrane region" description="Helical" evidence="1">
    <location>
        <begin position="12"/>
        <end position="29"/>
    </location>
</feature>
<feature type="transmembrane region" description="Helical" evidence="1">
    <location>
        <begin position="159"/>
        <end position="184"/>
    </location>
</feature>
<evidence type="ECO:0000256" key="1">
    <source>
        <dbReference type="SAM" id="Phobius"/>
    </source>
</evidence>
<keyword evidence="3" id="KW-1185">Reference proteome</keyword>
<protein>
    <submittedName>
        <fullName evidence="2">Membrane protein</fullName>
    </submittedName>
</protein>
<evidence type="ECO:0000313" key="2">
    <source>
        <dbReference type="EMBL" id="MBM7657101.1"/>
    </source>
</evidence>